<organism evidence="15 16">
    <name type="scientific">Marinicauda pacifica</name>
    <dbReference type="NCBI Taxonomy" id="1133559"/>
    <lineage>
        <taxon>Bacteria</taxon>
        <taxon>Pseudomonadati</taxon>
        <taxon>Pseudomonadota</taxon>
        <taxon>Alphaproteobacteria</taxon>
        <taxon>Maricaulales</taxon>
        <taxon>Maricaulaceae</taxon>
        <taxon>Marinicauda</taxon>
    </lineage>
</organism>
<evidence type="ECO:0000313" key="16">
    <source>
        <dbReference type="Proteomes" id="UP000305451"/>
    </source>
</evidence>
<keyword evidence="5" id="KW-1003">Cell membrane</keyword>
<evidence type="ECO:0000256" key="3">
    <source>
        <dbReference type="ARBA" id="ARBA00009337"/>
    </source>
</evidence>
<evidence type="ECO:0000256" key="7">
    <source>
        <dbReference type="ARBA" id="ARBA00022676"/>
    </source>
</evidence>
<name>A0A4S2HAZ7_9PROT</name>
<feature type="transmembrane region" description="Helical" evidence="13">
    <location>
        <begin position="68"/>
        <end position="87"/>
    </location>
</feature>
<evidence type="ECO:0000256" key="8">
    <source>
        <dbReference type="ARBA" id="ARBA00022679"/>
    </source>
</evidence>
<keyword evidence="11 13" id="KW-0472">Membrane</keyword>
<evidence type="ECO:0000256" key="1">
    <source>
        <dbReference type="ARBA" id="ARBA00004429"/>
    </source>
</evidence>
<feature type="domain" description="Glycosyltransferase 2-like" evidence="14">
    <location>
        <begin position="244"/>
        <end position="437"/>
    </location>
</feature>
<feature type="transmembrane region" description="Helical" evidence="13">
    <location>
        <begin position="107"/>
        <end position="132"/>
    </location>
</feature>
<evidence type="ECO:0000313" key="15">
    <source>
        <dbReference type="EMBL" id="TGY92828.1"/>
    </source>
</evidence>
<dbReference type="Proteomes" id="UP000305451">
    <property type="component" value="Unassembled WGS sequence"/>
</dbReference>
<keyword evidence="9 13" id="KW-0812">Transmembrane</keyword>
<evidence type="ECO:0000256" key="2">
    <source>
        <dbReference type="ARBA" id="ARBA00005001"/>
    </source>
</evidence>
<keyword evidence="6" id="KW-0997">Cell inner membrane</keyword>
<evidence type="ECO:0000256" key="10">
    <source>
        <dbReference type="ARBA" id="ARBA00022989"/>
    </source>
</evidence>
<dbReference type="Gene3D" id="3.90.550.10">
    <property type="entry name" value="Spore Coat Polysaccharide Biosynthesis Protein SpsA, Chain A"/>
    <property type="match status" value="1"/>
</dbReference>
<dbReference type="InterPro" id="IPR001173">
    <property type="entry name" value="Glyco_trans_2-like"/>
</dbReference>
<comment type="similarity">
    <text evidence="3">Belongs to the glycosyltransferase 2 family. OpgH subfamily.</text>
</comment>
<proteinExistence type="inferred from homology"/>
<feature type="transmembrane region" description="Helical" evidence="13">
    <location>
        <begin position="467"/>
        <end position="487"/>
    </location>
</feature>
<keyword evidence="10 13" id="KW-1133">Transmembrane helix</keyword>
<accession>A0A4S2HAZ7</accession>
<dbReference type="CDD" id="cd04191">
    <property type="entry name" value="Glucan_BSP_MdoH"/>
    <property type="match status" value="1"/>
</dbReference>
<comment type="subcellular location">
    <subcellularLocation>
        <location evidence="1">Cell inner membrane</location>
        <topology evidence="1">Multi-pass membrane protein</topology>
    </subcellularLocation>
</comment>
<feature type="transmembrane region" description="Helical" evidence="13">
    <location>
        <begin position="415"/>
        <end position="440"/>
    </location>
</feature>
<dbReference type="OrthoDB" id="9775281at2"/>
<dbReference type="SUPFAM" id="SSF53448">
    <property type="entry name" value="Nucleotide-diphospho-sugar transferases"/>
    <property type="match status" value="1"/>
</dbReference>
<sequence>MRRRSNCACAPSRVKTRSVKPGSTGGRPVAEGKRALPPEDPLEMPRGRVHDAFTRAPGWALPRRIELYLARTVLFLASFTLTAYGVYELHAVMNVAGGLTLTQWAFLVLFTISFGWVAFSAVQAVLGFPALLAARRTQAEGPVAKTAILLPVYNEEPARIAVALEVMIGDLARDAPDRFAVFLLADTNRPGAWVEEEAIFSRLISQAPEGCPVYYRRRSDNAEKKAGNIADWVQRWGAGYEAMLVLDADSVMGSGTVMSLARRIAADPQLGLLQTIPRIVRARTLFGRLQQFANRCYGPVFAAGLNVWHGREANYWGHNAIIRTQAFAAAARLPILTGKPPFGGPVMSHDFIEAALIRRAGWRVELALDLTESYEEAPPALSDVIIRDRRWCQGNMQHARFLFARGLSLVSRIHIVMGMMSYISALVWLALIATGLVLAVQAELSEPDYFAEPGLFPTWPVFDSERAVQLFIIAMAVVLVPKVLGWLSILVRPRHMMRYGGPVALTASVLVETLMSALYAPVMMLAQANIILDIVLGRDSGWRPQRRDGGAIAFTAAVRAHAWHFITGLVLASVTLGISPGLFWWTSPVTAGLLLSPILSWISGMRAIGSGLSAAAILRTPEERPRRAPVMDAMQERLGIWRDAGGADSLPMLVADRGLLAFHCAQLTDPAPGRYVEAEILAAEKIRRSRNLDELSDWLTATEQMAVLNNRDLLMLAAQLGEKPA</sequence>
<comment type="caution">
    <text evidence="15">The sequence shown here is derived from an EMBL/GenBank/DDBJ whole genome shotgun (WGS) entry which is preliminary data.</text>
</comment>
<gene>
    <name evidence="15" type="primary">mdoH</name>
    <name evidence="15" type="ORF">E5162_07075</name>
</gene>
<dbReference type="PANTHER" id="PTHR43867:SF5">
    <property type="entry name" value="GLUCANS BIOSYNTHESIS GLUCOSYLTRANSFERASE H"/>
    <property type="match status" value="1"/>
</dbReference>
<dbReference type="GO" id="GO:0016758">
    <property type="term" value="F:hexosyltransferase activity"/>
    <property type="evidence" value="ECO:0007669"/>
    <property type="project" value="TreeGrafter"/>
</dbReference>
<dbReference type="GO" id="GO:0005886">
    <property type="term" value="C:plasma membrane"/>
    <property type="evidence" value="ECO:0007669"/>
    <property type="project" value="UniProtKB-SubCell"/>
</dbReference>
<dbReference type="InterPro" id="IPR029044">
    <property type="entry name" value="Nucleotide-diphossugar_trans"/>
</dbReference>
<keyword evidence="7" id="KW-0328">Glycosyltransferase</keyword>
<dbReference type="NCBIfam" id="NF003962">
    <property type="entry name" value="PRK05454.2-5"/>
    <property type="match status" value="1"/>
</dbReference>
<evidence type="ECO:0000256" key="5">
    <source>
        <dbReference type="ARBA" id="ARBA00022475"/>
    </source>
</evidence>
<dbReference type="AlphaFoldDB" id="A0A4S2HAZ7"/>
<evidence type="ECO:0000256" key="11">
    <source>
        <dbReference type="ARBA" id="ARBA00023136"/>
    </source>
</evidence>
<evidence type="ECO:0000256" key="9">
    <source>
        <dbReference type="ARBA" id="ARBA00022692"/>
    </source>
</evidence>
<evidence type="ECO:0000256" key="4">
    <source>
        <dbReference type="ARBA" id="ARBA00020585"/>
    </source>
</evidence>
<feature type="region of interest" description="Disordered" evidence="12">
    <location>
        <begin position="1"/>
        <end position="43"/>
    </location>
</feature>
<keyword evidence="8 15" id="KW-0808">Transferase</keyword>
<dbReference type="NCBIfam" id="NF003958">
    <property type="entry name" value="PRK05454.2-1"/>
    <property type="match status" value="1"/>
</dbReference>
<dbReference type="PANTHER" id="PTHR43867">
    <property type="entry name" value="CELLULOSE SYNTHASE CATALYTIC SUBUNIT A [UDP-FORMING]"/>
    <property type="match status" value="1"/>
</dbReference>
<feature type="transmembrane region" description="Helical" evidence="13">
    <location>
        <begin position="562"/>
        <end position="586"/>
    </location>
</feature>
<evidence type="ECO:0000259" key="14">
    <source>
        <dbReference type="Pfam" id="PF13632"/>
    </source>
</evidence>
<evidence type="ECO:0000256" key="12">
    <source>
        <dbReference type="SAM" id="MobiDB-lite"/>
    </source>
</evidence>
<feature type="compositionally biased region" description="Basic and acidic residues" evidence="12">
    <location>
        <begin position="30"/>
        <end position="43"/>
    </location>
</feature>
<comment type="pathway">
    <text evidence="2">Glycan metabolism; osmoregulated periplasmic glucan (OPG) biosynthesis.</text>
</comment>
<reference evidence="15 16" key="1">
    <citation type="journal article" date="2013" name="Int. J. Syst. Evol. Microbiol.">
        <title>Marinicauda pacifica gen. nov., sp. nov., a prosthecate alphaproteobacterium of the family Hyphomonadaceae isolated from deep seawater.</title>
        <authorList>
            <person name="Zhang X.Y."/>
            <person name="Li G.W."/>
            <person name="Wang C.S."/>
            <person name="Zhang Y.J."/>
            <person name="Xu X.W."/>
            <person name="Li H."/>
            <person name="Liu A."/>
            <person name="Liu C."/>
            <person name="Xie B.B."/>
            <person name="Qin Q.L."/>
            <person name="Xu Z."/>
            <person name="Chen X.L."/>
            <person name="Zhou B.C."/>
            <person name="Zhang Y.Z."/>
        </authorList>
    </citation>
    <scope>NUCLEOTIDE SEQUENCE [LARGE SCALE GENOMIC DNA]</scope>
    <source>
        <strain evidence="15 16">P-1 km-3</strain>
    </source>
</reference>
<evidence type="ECO:0000256" key="6">
    <source>
        <dbReference type="ARBA" id="ARBA00022519"/>
    </source>
</evidence>
<evidence type="ECO:0000256" key="13">
    <source>
        <dbReference type="SAM" id="Phobius"/>
    </source>
</evidence>
<keyword evidence="16" id="KW-1185">Reference proteome</keyword>
<feature type="transmembrane region" description="Helical" evidence="13">
    <location>
        <begin position="598"/>
        <end position="618"/>
    </location>
</feature>
<dbReference type="Pfam" id="PF13632">
    <property type="entry name" value="Glyco_trans_2_3"/>
    <property type="match status" value="1"/>
</dbReference>
<dbReference type="InterPro" id="IPR050321">
    <property type="entry name" value="Glycosyltr_2/OpgH_subfam"/>
</dbReference>
<dbReference type="EMBL" id="SRXV01000002">
    <property type="protein sequence ID" value="TGY92828.1"/>
    <property type="molecule type" value="Genomic_DNA"/>
</dbReference>
<protein>
    <recommendedName>
        <fullName evidence="4">Glucans biosynthesis glucosyltransferase H</fullName>
    </recommendedName>
</protein>